<comment type="similarity">
    <text evidence="2">Belongs to the ABC transporter superfamily. ABCA family.</text>
</comment>
<dbReference type="InterPro" id="IPR027417">
    <property type="entry name" value="P-loop_NTPase"/>
</dbReference>
<dbReference type="PANTHER" id="PTHR19229">
    <property type="entry name" value="ATP-BINDING CASSETTE TRANSPORTER SUBFAMILY A ABCA"/>
    <property type="match status" value="1"/>
</dbReference>
<feature type="transmembrane region" description="Helical" evidence="10">
    <location>
        <begin position="236"/>
        <end position="255"/>
    </location>
</feature>
<keyword evidence="9 10" id="KW-0472">Membrane</keyword>
<feature type="transmembrane region" description="Helical" evidence="10">
    <location>
        <begin position="1158"/>
        <end position="1177"/>
    </location>
</feature>
<feature type="transmembrane region" description="Helical" evidence="10">
    <location>
        <begin position="365"/>
        <end position="384"/>
    </location>
</feature>
<dbReference type="GO" id="GO:0005319">
    <property type="term" value="F:lipid transporter activity"/>
    <property type="evidence" value="ECO:0007669"/>
    <property type="project" value="TreeGrafter"/>
</dbReference>
<dbReference type="InterPro" id="IPR026082">
    <property type="entry name" value="ABCA"/>
</dbReference>
<keyword evidence="7" id="KW-0067">ATP-binding</keyword>
<dbReference type="Pfam" id="PF12698">
    <property type="entry name" value="ABC2_membrane_3"/>
    <property type="match status" value="2"/>
</dbReference>
<dbReference type="SUPFAM" id="SSF52540">
    <property type="entry name" value="P-loop containing nucleoside triphosphate hydrolases"/>
    <property type="match status" value="2"/>
</dbReference>
<feature type="transmembrane region" description="Helical" evidence="10">
    <location>
        <begin position="843"/>
        <end position="860"/>
    </location>
</feature>
<dbReference type="GO" id="GO:0140359">
    <property type="term" value="F:ABC-type transporter activity"/>
    <property type="evidence" value="ECO:0007669"/>
    <property type="project" value="InterPro"/>
</dbReference>
<evidence type="ECO:0000256" key="7">
    <source>
        <dbReference type="ARBA" id="ARBA00022840"/>
    </source>
</evidence>
<accession>A0A0H5QZC2</accession>
<evidence type="ECO:0000256" key="1">
    <source>
        <dbReference type="ARBA" id="ARBA00004141"/>
    </source>
</evidence>
<sequence length="1531" mass="168503">MNRNAPRLWACTRAFLWRNYLMKKRRPRQTVLEVFTPIVIMLFIACLRLALPVQNTPAVPDDPSMHNSINTDAPLDIIQKLSEDPSLRILMTGSTSNSISAATVADIATHLRSRLSQQSSALVYTENEDVLMQEFSRGKVLAGIVIGPVPNGDGLRVALRMPQVTVPLTTSVFNETGQSGSYVDSMFVSLQAAIAASIVESVTGASQFPKLVTSRAFPMKASSIDLFPVIVQQVGGLYLVTGYLGFSINLLFVLVQEKENRSRETMLITGVPLLSLWISWHITYSLLSMVVTILSTVIVYTTSLIRPEAIFSFMILSSSFSCALISFSFTISTFFSKAKTASQVGSLTMMLMYLPRYLFNDSYNYLLACLSPPIAFEHGFTLLLDPKAEPFSFQILIFPLLIMIDSFALMFLAFYLDAAMPSEFRSSPIWSPCRKKRPVSPLYNDPDHVSLIPLIGGAQNHVPGSELHNENAVSMPKDNNVISIRGLSKAFACEPKGNLVRALSGLNLDIKCGKLTSILGHNGAGKTTLMSILCGLLSADEGTVYIDGDIDLLGSVHKVRETLGIGYCPQTDQIIPELTVTEHINLFARLKNVDPHTIDGLLATFNLGNIADLSGSHLSGGQKRKLSLAMSMIGNPLIVFLDEPSAGLDPVSRREMWEILEQFKSQHYLVMTTHSMDEAEMMSDMIVVLNNGQVCASGSSLELKRSFGLGYNLTVALAPNIESKNLVSFVVDSIPDASIRESQSQSEISFSLPLHQTANFAQVLSSLQRVSGVISLSLSLTSLEEVFLHLVNDKCDTDDTAISDVNPSLPKFPAGEPSFLMLRQLTALLWTFFTVSRRDFRSLIYQILLPVAGAVAFAIINHSLAYSNSATIQDPPLSFLDKSIFPTKVIPETRVFMAETLQRLGLREILITSNNMEEALLSDSVPSSTIAFAMDTSLLVYHNTSFLHSLPAAITLLTNGVSGGTHIDFVSHPFPYSVVNDSARSMMAAILLSLGFAYVPLGLGIGILRFKINGAQRLLRIMGMRPLLFWIARLLHDTLIYMASSIFCLTVIVAVSWEWTLLRDRLGSILVGFLCNAFATLSFNAFLSTKTETVQSYSTISSMVFAIGTLVVFFIAVAVLSSPTTSFSLCPLVVLPNFTLIASLLLNLEVLGPLTISLLPLCLSALTVSVFWLLLALRSDCRELKRSSKRTNESLLQIQPEDEDVAVERARIASQYETYDDMCLDNIAISLGDVDIVHGISFGIGSGDIFGLLGPNGAGKSTTMKCLIGEVLPISGRCRIDQLDLIADIDDIYKVTGYVPQMDALVDHLTGSEHLQLFARMQGMSRRDCRAYCEIAVIALGLAKIGDRMATTYSGGNKRKLSLGISLIGCRRLLLLDEPSTGLDPSSRRRLRKLITDSRQDRMTIITTHSMHEAELLCTRISIMCRGILQCIGSPHHIKSRFGDSIQIEVSIQRASYSLFTSGFRRHFSNLIEVDHYGGRIRYRLPSSDIATLPELFRYLDGQRCLKIIVDYSLSQTSLEQVFIQFANMRI</sequence>
<evidence type="ECO:0000256" key="6">
    <source>
        <dbReference type="ARBA" id="ARBA00022741"/>
    </source>
</evidence>
<evidence type="ECO:0000313" key="12">
    <source>
        <dbReference type="EMBL" id="CRZ07308.1"/>
    </source>
</evidence>
<evidence type="ECO:0000259" key="11">
    <source>
        <dbReference type="PROSITE" id="PS50893"/>
    </source>
</evidence>
<dbReference type="PROSITE" id="PS00211">
    <property type="entry name" value="ABC_TRANSPORTER_1"/>
    <property type="match status" value="2"/>
</dbReference>
<dbReference type="GO" id="GO:0005524">
    <property type="term" value="F:ATP binding"/>
    <property type="evidence" value="ECO:0007669"/>
    <property type="project" value="UniProtKB-KW"/>
</dbReference>
<evidence type="ECO:0000256" key="2">
    <source>
        <dbReference type="ARBA" id="ARBA00008869"/>
    </source>
</evidence>
<feature type="transmembrane region" description="Helical" evidence="10">
    <location>
        <begin position="986"/>
        <end position="1008"/>
    </location>
</feature>
<feature type="transmembrane region" description="Helical" evidence="10">
    <location>
        <begin position="309"/>
        <end position="329"/>
    </location>
</feature>
<dbReference type="PANTHER" id="PTHR19229:SF36">
    <property type="entry name" value="ATP-BINDING CASSETTE SUB-FAMILY A MEMBER 2"/>
    <property type="match status" value="1"/>
</dbReference>
<feature type="transmembrane region" description="Helical" evidence="10">
    <location>
        <begin position="1099"/>
        <end position="1120"/>
    </location>
</feature>
<feature type="transmembrane region" description="Helical" evidence="10">
    <location>
        <begin position="276"/>
        <end position="303"/>
    </location>
</feature>
<dbReference type="PROSITE" id="PS50893">
    <property type="entry name" value="ABC_TRANSPORTER_2"/>
    <property type="match status" value="2"/>
</dbReference>
<feature type="transmembrane region" description="Helical" evidence="10">
    <location>
        <begin position="396"/>
        <end position="416"/>
    </location>
</feature>
<evidence type="ECO:0000256" key="5">
    <source>
        <dbReference type="ARBA" id="ARBA00022737"/>
    </source>
</evidence>
<feature type="transmembrane region" description="Helical" evidence="10">
    <location>
        <begin position="31"/>
        <end position="51"/>
    </location>
</feature>
<evidence type="ECO:0000256" key="8">
    <source>
        <dbReference type="ARBA" id="ARBA00022989"/>
    </source>
</evidence>
<organism evidence="12">
    <name type="scientific">Spongospora subterranea</name>
    <dbReference type="NCBI Taxonomy" id="70186"/>
    <lineage>
        <taxon>Eukaryota</taxon>
        <taxon>Sar</taxon>
        <taxon>Rhizaria</taxon>
        <taxon>Endomyxa</taxon>
        <taxon>Phytomyxea</taxon>
        <taxon>Plasmodiophorida</taxon>
        <taxon>Plasmodiophoridae</taxon>
        <taxon>Spongospora</taxon>
    </lineage>
</organism>
<name>A0A0H5QZC2_9EUKA</name>
<dbReference type="InterPro" id="IPR003593">
    <property type="entry name" value="AAA+_ATPase"/>
</dbReference>
<dbReference type="CDD" id="cd03263">
    <property type="entry name" value="ABC_subfamily_A"/>
    <property type="match status" value="2"/>
</dbReference>
<reference evidence="12" key="1">
    <citation type="submission" date="2015-04" db="EMBL/GenBank/DDBJ databases">
        <title>The genome sequence of the plant pathogenic Rhizarian Plasmodiophora brassicae reveals insights in its biotrophic life cycle and the origin of chitin synthesis.</title>
        <authorList>
            <person name="Schwelm A."/>
            <person name="Fogelqvist J."/>
            <person name="Knaust A."/>
            <person name="Julke S."/>
            <person name="Lilja T."/>
            <person name="Dhandapani V."/>
            <person name="Bonilla-Rosso G."/>
            <person name="Karlsson M."/>
            <person name="Shevchenko A."/>
            <person name="Choi S.R."/>
            <person name="Kim H.G."/>
            <person name="Park J.Y."/>
            <person name="Lim Y.P."/>
            <person name="Ludwig-Muller J."/>
            <person name="Dixelius C."/>
        </authorList>
    </citation>
    <scope>NUCLEOTIDE SEQUENCE</scope>
    <source>
        <tissue evidence="12">Potato root galls</tissue>
    </source>
</reference>
<feature type="domain" description="ABC transporter" evidence="11">
    <location>
        <begin position="1222"/>
        <end position="1451"/>
    </location>
</feature>
<evidence type="ECO:0000256" key="10">
    <source>
        <dbReference type="SAM" id="Phobius"/>
    </source>
</evidence>
<dbReference type="GO" id="GO:0016020">
    <property type="term" value="C:membrane"/>
    <property type="evidence" value="ECO:0007669"/>
    <property type="project" value="UniProtKB-SubCell"/>
</dbReference>
<dbReference type="InterPro" id="IPR013525">
    <property type="entry name" value="ABC2_TM"/>
</dbReference>
<feature type="transmembrane region" description="Helical" evidence="10">
    <location>
        <begin position="1126"/>
        <end position="1146"/>
    </location>
</feature>
<evidence type="ECO:0000256" key="3">
    <source>
        <dbReference type="ARBA" id="ARBA00022448"/>
    </source>
</evidence>
<keyword evidence="5" id="KW-0677">Repeat</keyword>
<keyword evidence="6" id="KW-0547">Nucleotide-binding</keyword>
<dbReference type="FunFam" id="3.40.50.300:FF:000335">
    <property type="entry name" value="ATP binding cassette subfamily A member 5"/>
    <property type="match status" value="1"/>
</dbReference>
<dbReference type="GO" id="GO:0016887">
    <property type="term" value="F:ATP hydrolysis activity"/>
    <property type="evidence" value="ECO:0007669"/>
    <property type="project" value="InterPro"/>
</dbReference>
<evidence type="ECO:0000256" key="9">
    <source>
        <dbReference type="ARBA" id="ARBA00023136"/>
    </source>
</evidence>
<proteinExistence type="inferred from homology"/>
<feature type="transmembrane region" description="Helical" evidence="10">
    <location>
        <begin position="1069"/>
        <end position="1087"/>
    </location>
</feature>
<dbReference type="Pfam" id="PF00005">
    <property type="entry name" value="ABC_tran"/>
    <property type="match status" value="2"/>
</dbReference>
<keyword evidence="3" id="KW-0813">Transport</keyword>
<dbReference type="Gene3D" id="3.40.50.300">
    <property type="entry name" value="P-loop containing nucleotide triphosphate hydrolases"/>
    <property type="match status" value="2"/>
</dbReference>
<protein>
    <recommendedName>
        <fullName evidence="11">ABC transporter domain-containing protein</fullName>
    </recommendedName>
</protein>
<dbReference type="InterPro" id="IPR017871">
    <property type="entry name" value="ABC_transporter-like_CS"/>
</dbReference>
<keyword evidence="8 10" id="KW-1133">Transmembrane helix</keyword>
<dbReference type="EMBL" id="HACM01006866">
    <property type="protein sequence ID" value="CRZ07308.1"/>
    <property type="molecule type" value="Transcribed_RNA"/>
</dbReference>
<dbReference type="InterPro" id="IPR003439">
    <property type="entry name" value="ABC_transporter-like_ATP-bd"/>
</dbReference>
<evidence type="ECO:0000256" key="4">
    <source>
        <dbReference type="ARBA" id="ARBA00022692"/>
    </source>
</evidence>
<comment type="subcellular location">
    <subcellularLocation>
        <location evidence="1">Membrane</location>
        <topology evidence="1">Multi-pass membrane protein</topology>
    </subcellularLocation>
</comment>
<feature type="transmembrane region" description="Helical" evidence="10">
    <location>
        <begin position="1028"/>
        <end position="1057"/>
    </location>
</feature>
<feature type="domain" description="ABC transporter" evidence="11">
    <location>
        <begin position="482"/>
        <end position="716"/>
    </location>
</feature>
<dbReference type="SMART" id="SM00382">
    <property type="entry name" value="AAA"/>
    <property type="match status" value="2"/>
</dbReference>
<keyword evidence="4 10" id="KW-0812">Transmembrane</keyword>